<dbReference type="PANTHER" id="PTHR12215">
    <property type="entry name" value="PHOSPHOPANTETHEINE TRANSFERASE"/>
    <property type="match status" value="1"/>
</dbReference>
<dbReference type="EMBL" id="VIFY01000085">
    <property type="protein sequence ID" value="TQB71224.1"/>
    <property type="molecule type" value="Genomic_DNA"/>
</dbReference>
<dbReference type="Proteomes" id="UP000319663">
    <property type="component" value="Unassembled WGS sequence"/>
</dbReference>
<dbReference type="AlphaFoldDB" id="A0A507QUY2"/>
<evidence type="ECO:0000313" key="7">
    <source>
        <dbReference type="EMBL" id="TQB71224.1"/>
    </source>
</evidence>
<sequence length="376" mass="42230">MSSGKNSPPPLVRWYIDTRNLTSTTSSLPFLDTLQQSDQETIKKYYHMKDRHMSLASYLLKYLFIHRSCHVPWNEIRLSRTPPPHGRPCFIPLDNDNGGFNVEFNVSHQASFVALAGTTFLSLPSSSSSSFSSLSPSMPLHLPDELRGPQVGIDITCVDEPGRRGRKHADISTATALAEYVDIFAEVFSVRELETIKNLAKSSSSSRSHDEDTKTVARTEEEAVKSALRLFYTYWALKEAFIKMTGEALLAPWLRELEFTDVRAPERPGHEGSNLDRSSSRSKWGVPYTGTQTWLYGKKVQEVRVEIVGFEDDYLVATAARGGGIGADNRPVRNGLISDPWRDLEEVDIERHIAPCATGRCRCLSDPFPYWQLTPS</sequence>
<dbReference type="GO" id="GO:0008897">
    <property type="term" value="F:holo-[acyl-carrier-protein] synthase activity"/>
    <property type="evidence" value="ECO:0007669"/>
    <property type="project" value="UniProtKB-EC"/>
</dbReference>
<feature type="domain" description="4'-phosphopantetheinyl transferase" evidence="5">
    <location>
        <begin position="150"/>
        <end position="262"/>
    </location>
</feature>
<evidence type="ECO:0000259" key="5">
    <source>
        <dbReference type="Pfam" id="PF01648"/>
    </source>
</evidence>
<dbReference type="InterPro" id="IPR055066">
    <property type="entry name" value="AASDHPPT_N"/>
</dbReference>
<comment type="similarity">
    <text evidence="4">Belongs to the P-Pant transferase superfamily.</text>
</comment>
<evidence type="ECO:0000259" key="6">
    <source>
        <dbReference type="Pfam" id="PF22624"/>
    </source>
</evidence>
<name>A0A507QUY2_MONPU</name>
<dbReference type="STRING" id="5098.A0A507QUY2"/>
<evidence type="ECO:0000256" key="1">
    <source>
        <dbReference type="ARBA" id="ARBA00013172"/>
    </source>
</evidence>
<keyword evidence="8" id="KW-1185">Reference proteome</keyword>
<dbReference type="GO" id="GO:0019878">
    <property type="term" value="P:lysine biosynthetic process via aminoadipic acid"/>
    <property type="evidence" value="ECO:0007669"/>
    <property type="project" value="TreeGrafter"/>
</dbReference>
<protein>
    <recommendedName>
        <fullName evidence="1">holo-[acyl-carrier-protein] synthase</fullName>
        <ecNumber evidence="1">2.7.8.7</ecNumber>
    </recommendedName>
</protein>
<dbReference type="Gene3D" id="3.90.470.20">
    <property type="entry name" value="4'-phosphopantetheinyl transferase domain"/>
    <property type="match status" value="2"/>
</dbReference>
<dbReference type="EC" id="2.7.8.7" evidence="1"/>
<dbReference type="PANTHER" id="PTHR12215:SF10">
    <property type="entry name" value="L-AMINOADIPATE-SEMIALDEHYDE DEHYDROGENASE-PHOSPHOPANTETHEINYL TRANSFERASE"/>
    <property type="match status" value="1"/>
</dbReference>
<organism evidence="7 8">
    <name type="scientific">Monascus purpureus</name>
    <name type="common">Red mold</name>
    <name type="synonym">Monascus anka</name>
    <dbReference type="NCBI Taxonomy" id="5098"/>
    <lineage>
        <taxon>Eukaryota</taxon>
        <taxon>Fungi</taxon>
        <taxon>Dikarya</taxon>
        <taxon>Ascomycota</taxon>
        <taxon>Pezizomycotina</taxon>
        <taxon>Eurotiomycetes</taxon>
        <taxon>Eurotiomycetidae</taxon>
        <taxon>Eurotiales</taxon>
        <taxon>Aspergillaceae</taxon>
        <taxon>Monascus</taxon>
    </lineage>
</organism>
<dbReference type="SUPFAM" id="SSF56214">
    <property type="entry name" value="4'-phosphopantetheinyl transferase"/>
    <property type="match status" value="2"/>
</dbReference>
<dbReference type="FunFam" id="3.90.470.20:FF:000023">
    <property type="entry name" value="L-aminoadipate-semialdehyde dehydrogenase-phosphopantetheinyl transferase"/>
    <property type="match status" value="1"/>
</dbReference>
<dbReference type="GO" id="GO:0005829">
    <property type="term" value="C:cytosol"/>
    <property type="evidence" value="ECO:0007669"/>
    <property type="project" value="TreeGrafter"/>
</dbReference>
<keyword evidence="2" id="KW-0808">Transferase</keyword>
<dbReference type="InterPro" id="IPR037143">
    <property type="entry name" value="4-PPantetheinyl_Trfase_dom_sf"/>
</dbReference>
<comment type="catalytic activity">
    <reaction evidence="3">
        <text>apo-[ACP] + CoA = holo-[ACP] + adenosine 3',5'-bisphosphate + H(+)</text>
        <dbReference type="Rhea" id="RHEA:12068"/>
        <dbReference type="Rhea" id="RHEA-COMP:9685"/>
        <dbReference type="Rhea" id="RHEA-COMP:9690"/>
        <dbReference type="ChEBI" id="CHEBI:15378"/>
        <dbReference type="ChEBI" id="CHEBI:29999"/>
        <dbReference type="ChEBI" id="CHEBI:57287"/>
        <dbReference type="ChEBI" id="CHEBI:58343"/>
        <dbReference type="ChEBI" id="CHEBI:64479"/>
        <dbReference type="EC" id="2.7.8.7"/>
    </reaction>
</comment>
<proteinExistence type="inferred from homology"/>
<dbReference type="InterPro" id="IPR050559">
    <property type="entry name" value="P-Pant_transferase_sf"/>
</dbReference>
<gene>
    <name evidence="7" type="ORF">MPDQ_007695</name>
</gene>
<dbReference type="InterPro" id="IPR008278">
    <property type="entry name" value="4-PPantetheinyl_Trfase_dom"/>
</dbReference>
<dbReference type="GO" id="GO:0000287">
    <property type="term" value="F:magnesium ion binding"/>
    <property type="evidence" value="ECO:0007669"/>
    <property type="project" value="InterPro"/>
</dbReference>
<reference evidence="7 8" key="1">
    <citation type="submission" date="2019-06" db="EMBL/GenBank/DDBJ databases">
        <title>Wine fermentation using esterase from Monascus purpureus.</title>
        <authorList>
            <person name="Geng C."/>
            <person name="Zhang Y."/>
        </authorList>
    </citation>
    <scope>NUCLEOTIDE SEQUENCE [LARGE SCALE GENOMIC DNA]</scope>
    <source>
        <strain evidence="7">HQ1</strain>
    </source>
</reference>
<comment type="caution">
    <text evidence="7">The sequence shown here is derived from an EMBL/GenBank/DDBJ whole genome shotgun (WGS) entry which is preliminary data.</text>
</comment>
<dbReference type="Pfam" id="PF22624">
    <property type="entry name" value="AASDHPPT_N"/>
    <property type="match status" value="1"/>
</dbReference>
<dbReference type="SMR" id="A0A507QUY2"/>
<evidence type="ECO:0000256" key="3">
    <source>
        <dbReference type="ARBA" id="ARBA00050875"/>
    </source>
</evidence>
<evidence type="ECO:0000313" key="8">
    <source>
        <dbReference type="Proteomes" id="UP000319663"/>
    </source>
</evidence>
<evidence type="ECO:0000256" key="4">
    <source>
        <dbReference type="ARBA" id="ARBA00061672"/>
    </source>
</evidence>
<accession>A0A507QUY2</accession>
<dbReference type="Pfam" id="PF01648">
    <property type="entry name" value="ACPS"/>
    <property type="match status" value="1"/>
</dbReference>
<feature type="domain" description="4'-phosphopantetheinyl transferase N-terminal" evidence="6">
    <location>
        <begin position="30"/>
        <end position="118"/>
    </location>
</feature>
<evidence type="ECO:0000256" key="2">
    <source>
        <dbReference type="ARBA" id="ARBA00022679"/>
    </source>
</evidence>